<evidence type="ECO:0000313" key="2">
    <source>
        <dbReference type="EMBL" id="GBL80936.1"/>
    </source>
</evidence>
<proteinExistence type="predicted"/>
<name>A0A4Y2ANW0_ARAVE</name>
<gene>
    <name evidence="2" type="ORF">AVEN_26341_1</name>
</gene>
<keyword evidence="3" id="KW-1185">Reference proteome</keyword>
<accession>A0A4Y2ANW0</accession>
<comment type="caution">
    <text evidence="2">The sequence shown here is derived from an EMBL/GenBank/DDBJ whole genome shotgun (WGS) entry which is preliminary data.</text>
</comment>
<protein>
    <submittedName>
        <fullName evidence="2">Uncharacterized protein</fullName>
    </submittedName>
</protein>
<feature type="region of interest" description="Disordered" evidence="1">
    <location>
        <begin position="1"/>
        <end position="20"/>
    </location>
</feature>
<organism evidence="2 3">
    <name type="scientific">Araneus ventricosus</name>
    <name type="common">Orbweaver spider</name>
    <name type="synonym">Epeira ventricosa</name>
    <dbReference type="NCBI Taxonomy" id="182803"/>
    <lineage>
        <taxon>Eukaryota</taxon>
        <taxon>Metazoa</taxon>
        <taxon>Ecdysozoa</taxon>
        <taxon>Arthropoda</taxon>
        <taxon>Chelicerata</taxon>
        <taxon>Arachnida</taxon>
        <taxon>Araneae</taxon>
        <taxon>Araneomorphae</taxon>
        <taxon>Entelegynae</taxon>
        <taxon>Araneoidea</taxon>
        <taxon>Araneidae</taxon>
        <taxon>Araneus</taxon>
    </lineage>
</organism>
<dbReference type="EMBL" id="BGPR01000023">
    <property type="protein sequence ID" value="GBL80936.1"/>
    <property type="molecule type" value="Genomic_DNA"/>
</dbReference>
<sequence length="89" mass="10026">MMRATPDLVAPPQTSTPNQLKDVWPMTRINAHQAHIHCKSSVESDFETGILRPRNRDLTTRSSRPGIAPEDCEYGLWNHFLQKALLGSS</sequence>
<evidence type="ECO:0000313" key="3">
    <source>
        <dbReference type="Proteomes" id="UP000499080"/>
    </source>
</evidence>
<evidence type="ECO:0000256" key="1">
    <source>
        <dbReference type="SAM" id="MobiDB-lite"/>
    </source>
</evidence>
<reference evidence="2 3" key="1">
    <citation type="journal article" date="2019" name="Sci. Rep.">
        <title>Orb-weaving spider Araneus ventricosus genome elucidates the spidroin gene catalogue.</title>
        <authorList>
            <person name="Kono N."/>
            <person name="Nakamura H."/>
            <person name="Ohtoshi R."/>
            <person name="Moran D.A.P."/>
            <person name="Shinohara A."/>
            <person name="Yoshida Y."/>
            <person name="Fujiwara M."/>
            <person name="Mori M."/>
            <person name="Tomita M."/>
            <person name="Arakawa K."/>
        </authorList>
    </citation>
    <scope>NUCLEOTIDE SEQUENCE [LARGE SCALE GENOMIC DNA]</scope>
</reference>
<dbReference type="Proteomes" id="UP000499080">
    <property type="component" value="Unassembled WGS sequence"/>
</dbReference>
<dbReference type="AlphaFoldDB" id="A0A4Y2ANW0"/>